<name>A0ABM5KHZ4_DIAVI</name>
<evidence type="ECO:0000256" key="1">
    <source>
        <dbReference type="ARBA" id="ARBA00004496"/>
    </source>
</evidence>
<evidence type="ECO:0000313" key="12">
    <source>
        <dbReference type="Proteomes" id="UP001652700"/>
    </source>
</evidence>
<dbReference type="InterPro" id="IPR002575">
    <property type="entry name" value="Aminoglycoside_PTrfase"/>
</dbReference>
<evidence type="ECO:0000256" key="8">
    <source>
        <dbReference type="ARBA" id="ARBA00038873"/>
    </source>
</evidence>
<dbReference type="EnsemblMetazoa" id="XM_050653880.1">
    <property type="protein sequence ID" value="XP_050509837.1"/>
    <property type="gene ID" value="LOC126886814"/>
</dbReference>
<dbReference type="Gene3D" id="3.30.200.20">
    <property type="entry name" value="Phosphorylase Kinase, domain 1"/>
    <property type="match status" value="1"/>
</dbReference>
<dbReference type="GeneID" id="126886814"/>
<accession>A0ABM5KHZ4</accession>
<reference evidence="11" key="1">
    <citation type="submission" date="2025-05" db="UniProtKB">
        <authorList>
            <consortium name="EnsemblMetazoa"/>
        </authorList>
    </citation>
    <scope>IDENTIFICATION</scope>
</reference>
<evidence type="ECO:0000256" key="3">
    <source>
        <dbReference type="ARBA" id="ARBA00022490"/>
    </source>
</evidence>
<dbReference type="EC" id="2.7.1.81" evidence="8"/>
<dbReference type="PANTHER" id="PTHR21064:SF1">
    <property type="entry name" value="HYDROXYLYSINE KINASE"/>
    <property type="match status" value="1"/>
</dbReference>
<organism evidence="11 12">
    <name type="scientific">Diabrotica virgifera virgifera</name>
    <name type="common">western corn rootworm</name>
    <dbReference type="NCBI Taxonomy" id="50390"/>
    <lineage>
        <taxon>Eukaryota</taxon>
        <taxon>Metazoa</taxon>
        <taxon>Ecdysozoa</taxon>
        <taxon>Arthropoda</taxon>
        <taxon>Hexapoda</taxon>
        <taxon>Insecta</taxon>
        <taxon>Pterygota</taxon>
        <taxon>Neoptera</taxon>
        <taxon>Endopterygota</taxon>
        <taxon>Coleoptera</taxon>
        <taxon>Polyphaga</taxon>
        <taxon>Cucujiformia</taxon>
        <taxon>Chrysomeloidea</taxon>
        <taxon>Chrysomelidae</taxon>
        <taxon>Galerucinae</taxon>
        <taxon>Diabroticina</taxon>
        <taxon>Diabroticites</taxon>
        <taxon>Diabrotica</taxon>
    </lineage>
</organism>
<comment type="function">
    <text evidence="7">Catalyzes the GTP-dependent phosphorylation of 5-hydroxy-L-lysine.</text>
</comment>
<protein>
    <recommendedName>
        <fullName evidence="9">Hydroxylysine kinase</fullName>
        <ecNumber evidence="8">2.7.1.81</ecNumber>
    </recommendedName>
</protein>
<evidence type="ECO:0000256" key="7">
    <source>
        <dbReference type="ARBA" id="ARBA00037368"/>
    </source>
</evidence>
<evidence type="ECO:0000256" key="2">
    <source>
        <dbReference type="ARBA" id="ARBA00006219"/>
    </source>
</evidence>
<keyword evidence="12" id="KW-1185">Reference proteome</keyword>
<keyword evidence="4" id="KW-0808">Transferase</keyword>
<feature type="domain" description="Aminoglycoside phosphotransferase" evidence="10">
    <location>
        <begin position="42"/>
        <end position="258"/>
    </location>
</feature>
<dbReference type="PANTHER" id="PTHR21064">
    <property type="entry name" value="AMINOGLYCOSIDE PHOSPHOTRANSFERASE DOMAIN-CONTAINING PROTEIN-RELATED"/>
    <property type="match status" value="1"/>
</dbReference>
<dbReference type="InterPro" id="IPR011009">
    <property type="entry name" value="Kinase-like_dom_sf"/>
</dbReference>
<dbReference type="RefSeq" id="XP_050509837.1">
    <property type="nucleotide sequence ID" value="XM_050653880.1"/>
</dbReference>
<comment type="similarity">
    <text evidence="2">Belongs to the aminoglycoside phosphotransferase family.</text>
</comment>
<evidence type="ECO:0000256" key="4">
    <source>
        <dbReference type="ARBA" id="ARBA00022679"/>
    </source>
</evidence>
<keyword evidence="3" id="KW-0963">Cytoplasm</keyword>
<evidence type="ECO:0000259" key="10">
    <source>
        <dbReference type="Pfam" id="PF01636"/>
    </source>
</evidence>
<dbReference type="Proteomes" id="UP001652700">
    <property type="component" value="Unplaced"/>
</dbReference>
<evidence type="ECO:0000256" key="6">
    <source>
        <dbReference type="ARBA" id="ARBA00036820"/>
    </source>
</evidence>
<comment type="catalytic activity">
    <reaction evidence="6">
        <text>(5R)-5-hydroxy-L-lysine + GTP = (5R)-5-phosphooxy-L-lysine + GDP + H(+)</text>
        <dbReference type="Rhea" id="RHEA:19049"/>
        <dbReference type="ChEBI" id="CHEBI:15378"/>
        <dbReference type="ChEBI" id="CHEBI:37565"/>
        <dbReference type="ChEBI" id="CHEBI:57882"/>
        <dbReference type="ChEBI" id="CHEBI:58189"/>
        <dbReference type="ChEBI" id="CHEBI:58357"/>
        <dbReference type="EC" id="2.7.1.81"/>
    </reaction>
</comment>
<dbReference type="InterPro" id="IPR050249">
    <property type="entry name" value="Pseudomonas-type_ThrB"/>
</dbReference>
<proteinExistence type="inferred from homology"/>
<dbReference type="Gene3D" id="3.90.1200.10">
    <property type="match status" value="1"/>
</dbReference>
<sequence>MEQQSSIQQPGLPIRATLDLEDVKKIAFELYNINVTSAKELNGYDDRNYHLVDDRGEEIVLKIINLVDSQKPEIYEAQSLLLEHLGKNGITCSSPIKTNDNQYFVLHTFKSGSHIVRALKFIKGVILAKVPWTLELFYQIGQSAARLDTTMKTFTHPAYKSYKSLWILESVPEILKFLSAVSDTERRELVTIIVKEFGDKVLLSSKSLRRGLIHGDFNEQNIIVDKNDKGSYEIKAIIDYGDCHFGCYLYEISITMVYMMLLAKSIEAGGAVLAGYTSIMPLSNEEYRLLKVKIHRRKKREHIEKELQEIEELNKPRGTRKFYQKLNKSRKEFKPRTMMCRDKEGDIVTQQSEILQRWTEFFKEKFEQNGDPLYDEIILDQTDTRETIPPSEAAMQEAVTRLKNNQSPGLDDISAELIKEGGDSLLNAIHELIVNI</sequence>
<dbReference type="SUPFAM" id="SSF56112">
    <property type="entry name" value="Protein kinase-like (PK-like)"/>
    <property type="match status" value="1"/>
</dbReference>
<evidence type="ECO:0000256" key="5">
    <source>
        <dbReference type="ARBA" id="ARBA00022777"/>
    </source>
</evidence>
<comment type="subcellular location">
    <subcellularLocation>
        <location evidence="1">Cytoplasm</location>
    </subcellularLocation>
</comment>
<dbReference type="Pfam" id="PF01636">
    <property type="entry name" value="APH"/>
    <property type="match status" value="1"/>
</dbReference>
<evidence type="ECO:0000256" key="9">
    <source>
        <dbReference type="ARBA" id="ARBA00040505"/>
    </source>
</evidence>
<keyword evidence="5" id="KW-0418">Kinase</keyword>
<evidence type="ECO:0000313" key="11">
    <source>
        <dbReference type="EnsemblMetazoa" id="XP_050509837.1"/>
    </source>
</evidence>